<feature type="transmembrane region" description="Helical" evidence="2">
    <location>
        <begin position="291"/>
        <end position="309"/>
    </location>
</feature>
<evidence type="ECO:0000256" key="1">
    <source>
        <dbReference type="SAM" id="MobiDB-lite"/>
    </source>
</evidence>
<feature type="compositionally biased region" description="Low complexity" evidence="1">
    <location>
        <begin position="471"/>
        <end position="487"/>
    </location>
</feature>
<feature type="transmembrane region" description="Helical" evidence="2">
    <location>
        <begin position="396"/>
        <end position="417"/>
    </location>
</feature>
<feature type="transmembrane region" description="Helical" evidence="2">
    <location>
        <begin position="176"/>
        <end position="200"/>
    </location>
</feature>
<feature type="transmembrane region" description="Helical" evidence="2">
    <location>
        <begin position="212"/>
        <end position="232"/>
    </location>
</feature>
<feature type="transmembrane region" description="Helical" evidence="2">
    <location>
        <begin position="340"/>
        <end position="358"/>
    </location>
</feature>
<dbReference type="Proteomes" id="UP001220064">
    <property type="component" value="Chromosome"/>
</dbReference>
<feature type="transmembrane region" description="Helical" evidence="2">
    <location>
        <begin position="316"/>
        <end position="334"/>
    </location>
</feature>
<sequence>MLCVARHTSQLLAHLTLRMRRPYKVRTLSRLEVSLPAVWTGWVVARIILALLILRDWSARNDMLYYVAAMTGHTGNPADLTEYPHAGIWPLHILVAITGFRPDAFYIAFVVACLLCDALFLALLLRGHRDRPQAFNGAWFWVFFGTAAGQILVMRLDLYPSLAVAGAVALLATRPAVSAALLSFATTMKLWPGVLAAGLVGRITSSRTWIRLVAFGVAGIALCAVTALTSGIDRLLSPLSYQDVRGLQIESIPATRAMLRAFIHPEAYQVGYAPSKSFEIAGPGTDTAIEISSWLMVATIVFALAWAVFHFFAGGWNAPTTMVFFLVAALLLIACNKVFSPQYIVWIGPLIAVILREYPHPRFAQPHLAQPRFAPPHFARSASPADETPAGSAATYWLIVTVAILAVIAAGLGTYVYPFNYDFLHVDLGQKAAPLFALATRNGLIVIMTILSLIALFTSAFATRPRRNARHASSASAHGHAAAPAHAMGVSRVPRPEDS</sequence>
<feature type="transmembrane region" description="Helical" evidence="2">
    <location>
        <begin position="33"/>
        <end position="54"/>
    </location>
</feature>
<keyword evidence="2" id="KW-1133">Transmembrane helix</keyword>
<evidence type="ECO:0000256" key="2">
    <source>
        <dbReference type="SAM" id="Phobius"/>
    </source>
</evidence>
<gene>
    <name evidence="3" type="ORF">CMASS_05925</name>
</gene>
<name>A0ABY7U7G3_9CORY</name>
<proteinExistence type="predicted"/>
<evidence type="ECO:0000313" key="3">
    <source>
        <dbReference type="EMBL" id="WCZ32626.1"/>
    </source>
</evidence>
<organism evidence="3 4">
    <name type="scientific">Corynebacterium massiliense DSM 45435</name>
    <dbReference type="NCBI Taxonomy" id="1121364"/>
    <lineage>
        <taxon>Bacteria</taxon>
        <taxon>Bacillati</taxon>
        <taxon>Actinomycetota</taxon>
        <taxon>Actinomycetes</taxon>
        <taxon>Mycobacteriales</taxon>
        <taxon>Corynebacteriaceae</taxon>
        <taxon>Corynebacterium</taxon>
    </lineage>
</organism>
<keyword evidence="4" id="KW-1185">Reference proteome</keyword>
<keyword evidence="2" id="KW-0812">Transmembrane</keyword>
<keyword evidence="2" id="KW-0472">Membrane</keyword>
<feature type="region of interest" description="Disordered" evidence="1">
    <location>
        <begin position="468"/>
        <end position="499"/>
    </location>
</feature>
<feature type="transmembrane region" description="Helical" evidence="2">
    <location>
        <begin position="444"/>
        <end position="463"/>
    </location>
</feature>
<dbReference type="EMBL" id="CP063189">
    <property type="protein sequence ID" value="WCZ32626.1"/>
    <property type="molecule type" value="Genomic_DNA"/>
</dbReference>
<evidence type="ECO:0008006" key="5">
    <source>
        <dbReference type="Google" id="ProtNLM"/>
    </source>
</evidence>
<accession>A0ABY7U7G3</accession>
<evidence type="ECO:0000313" key="4">
    <source>
        <dbReference type="Proteomes" id="UP001220064"/>
    </source>
</evidence>
<protein>
    <recommendedName>
        <fullName evidence="5">DUF2029 domain-containing protein</fullName>
    </recommendedName>
</protein>
<feature type="transmembrane region" description="Helical" evidence="2">
    <location>
        <begin position="137"/>
        <end position="156"/>
    </location>
</feature>
<reference evidence="3 4" key="1">
    <citation type="submission" date="2020-10" db="EMBL/GenBank/DDBJ databases">
        <title>Complete genome sequence of Corynebacterium massiliense DSM 45435, type strain of Corynebacterium massiliense.</title>
        <authorList>
            <person name="Busche T."/>
            <person name="Kalinowski J."/>
            <person name="Ruckert C."/>
        </authorList>
    </citation>
    <scope>NUCLEOTIDE SEQUENCE [LARGE SCALE GENOMIC DNA]</scope>
    <source>
        <strain evidence="3 4">DSM 45435</strain>
    </source>
</reference>
<feature type="transmembrane region" description="Helical" evidence="2">
    <location>
        <begin position="104"/>
        <end position="125"/>
    </location>
</feature>